<evidence type="ECO:0000313" key="2">
    <source>
        <dbReference type="EMBL" id="TCZ63830.1"/>
    </source>
</evidence>
<gene>
    <name evidence="2" type="ORF">E0486_18400</name>
</gene>
<feature type="transmembrane region" description="Helical" evidence="1">
    <location>
        <begin position="36"/>
        <end position="58"/>
    </location>
</feature>
<keyword evidence="1" id="KW-1133">Transmembrane helix</keyword>
<sequence>MALTKTDLKYIVPFLLFVGLGLWGSFHFPFREDKKALALTFRWCFLPSLVLGVLYGYYGGYKRAPAQAKWRNVLAVFALTIFATLIFLRSFQGYIFLANRYFGMQNDILVWGIISKVDAPKKKKPLNSYTIYLDCGNKAEIVLDVPGTEWHEGLPFSKVLRKGSLGLLYGN</sequence>
<organism evidence="2 3">
    <name type="scientific">Flaviaesturariibacter aridisoli</name>
    <dbReference type="NCBI Taxonomy" id="2545761"/>
    <lineage>
        <taxon>Bacteria</taxon>
        <taxon>Pseudomonadati</taxon>
        <taxon>Bacteroidota</taxon>
        <taxon>Chitinophagia</taxon>
        <taxon>Chitinophagales</taxon>
        <taxon>Chitinophagaceae</taxon>
        <taxon>Flaviaestuariibacter</taxon>
    </lineage>
</organism>
<reference evidence="2 3" key="1">
    <citation type="submission" date="2019-03" db="EMBL/GenBank/DDBJ databases">
        <authorList>
            <person name="Kim M.K.M."/>
        </authorList>
    </citation>
    <scope>NUCLEOTIDE SEQUENCE [LARGE SCALE GENOMIC DNA]</scope>
    <source>
        <strain evidence="2 3">17J68-15</strain>
    </source>
</reference>
<comment type="caution">
    <text evidence="2">The sequence shown here is derived from an EMBL/GenBank/DDBJ whole genome shotgun (WGS) entry which is preliminary data.</text>
</comment>
<dbReference type="OrthoDB" id="1363443at2"/>
<evidence type="ECO:0000256" key="1">
    <source>
        <dbReference type="SAM" id="Phobius"/>
    </source>
</evidence>
<proteinExistence type="predicted"/>
<dbReference type="AlphaFoldDB" id="A0A4R4DUA5"/>
<keyword evidence="1" id="KW-0472">Membrane</keyword>
<protein>
    <recommendedName>
        <fullName evidence="4">DUF4131 domain-containing protein</fullName>
    </recommendedName>
</protein>
<dbReference type="EMBL" id="SKFH01000074">
    <property type="protein sequence ID" value="TCZ63830.1"/>
    <property type="molecule type" value="Genomic_DNA"/>
</dbReference>
<feature type="transmembrane region" description="Helical" evidence="1">
    <location>
        <begin position="70"/>
        <end position="88"/>
    </location>
</feature>
<dbReference type="Proteomes" id="UP000295164">
    <property type="component" value="Unassembled WGS sequence"/>
</dbReference>
<accession>A0A4R4DUA5</accession>
<feature type="transmembrane region" description="Helical" evidence="1">
    <location>
        <begin position="12"/>
        <end position="30"/>
    </location>
</feature>
<keyword evidence="1" id="KW-0812">Transmembrane</keyword>
<name>A0A4R4DUA5_9BACT</name>
<dbReference type="RefSeq" id="WP_131854505.1">
    <property type="nucleotide sequence ID" value="NZ_SKFH01000074.1"/>
</dbReference>
<keyword evidence="3" id="KW-1185">Reference proteome</keyword>
<evidence type="ECO:0000313" key="3">
    <source>
        <dbReference type="Proteomes" id="UP000295164"/>
    </source>
</evidence>
<evidence type="ECO:0008006" key="4">
    <source>
        <dbReference type="Google" id="ProtNLM"/>
    </source>
</evidence>